<feature type="binding site" evidence="3">
    <location>
        <position position="294"/>
    </location>
    <ligand>
        <name>Zn(2+)</name>
        <dbReference type="ChEBI" id="CHEBI:29105"/>
        <label>2</label>
    </ligand>
</feature>
<feature type="binding site" evidence="3">
    <location>
        <position position="298"/>
    </location>
    <ligand>
        <name>Zn(2+)</name>
        <dbReference type="ChEBI" id="CHEBI:29105"/>
        <label>2</label>
    </ligand>
</feature>
<name>D5EQV3_CORAD</name>
<feature type="binding site" evidence="3">
    <location>
        <position position="337"/>
    </location>
    <ligand>
        <name>Zn(2+)</name>
        <dbReference type="ChEBI" id="CHEBI:29105"/>
        <label>2</label>
    </ligand>
</feature>
<dbReference type="SUPFAM" id="SSF53649">
    <property type="entry name" value="Alkaline phosphatase-like"/>
    <property type="match status" value="1"/>
</dbReference>
<evidence type="ECO:0000256" key="2">
    <source>
        <dbReference type="PIRSR" id="PIRSR601952-1"/>
    </source>
</evidence>
<keyword evidence="3" id="KW-0479">Metal-binding</keyword>
<dbReference type="EMBL" id="CP001998">
    <property type="protein sequence ID" value="ADE53946.1"/>
    <property type="molecule type" value="Genomic_DNA"/>
</dbReference>
<dbReference type="InterPro" id="IPR019546">
    <property type="entry name" value="TAT_signal_bac_arc"/>
</dbReference>
<feature type="binding site" evidence="3">
    <location>
        <position position="289"/>
    </location>
    <ligand>
        <name>Mg(2+)</name>
        <dbReference type="ChEBI" id="CHEBI:18420"/>
    </ligand>
</feature>
<dbReference type="PRINTS" id="PR00113">
    <property type="entry name" value="ALKPHPHTASE"/>
</dbReference>
<dbReference type="PANTHER" id="PTHR11596:SF5">
    <property type="entry name" value="ALKALINE PHOSPHATASE"/>
    <property type="match status" value="1"/>
</dbReference>
<dbReference type="HOGENOM" id="CLU_008539_6_2_0"/>
<dbReference type="Pfam" id="PF00245">
    <property type="entry name" value="Alk_phosphatase"/>
    <property type="match status" value="1"/>
</dbReference>
<dbReference type="InterPro" id="IPR017850">
    <property type="entry name" value="Alkaline_phosphatase_core_sf"/>
</dbReference>
<dbReference type="AlphaFoldDB" id="D5EQV3"/>
<keyword evidence="3" id="KW-0460">Magnesium</keyword>
<dbReference type="PROSITE" id="PS51318">
    <property type="entry name" value="TAT"/>
    <property type="match status" value="1"/>
</dbReference>
<keyword evidence="3" id="KW-0862">Zinc</keyword>
<evidence type="ECO:0000313" key="6">
    <source>
        <dbReference type="Proteomes" id="UP000000925"/>
    </source>
</evidence>
<feature type="binding site" evidence="3">
    <location>
        <position position="154"/>
    </location>
    <ligand>
        <name>Mg(2+)</name>
        <dbReference type="ChEBI" id="CHEBI:18420"/>
    </ligand>
</feature>
<protein>
    <submittedName>
        <fullName evidence="5">Alkaline phosphatase</fullName>
        <ecNumber evidence="5">3.1.3.1</ecNumber>
    </submittedName>
</protein>
<evidence type="ECO:0000313" key="5">
    <source>
        <dbReference type="EMBL" id="ADE53946.1"/>
    </source>
</evidence>
<dbReference type="eggNOG" id="COG1785">
    <property type="taxonomic scope" value="Bacteria"/>
</dbReference>
<dbReference type="SMART" id="SM00098">
    <property type="entry name" value="alkPPc"/>
    <property type="match status" value="1"/>
</dbReference>
<dbReference type="KEGG" id="caa:Caka_0924"/>
<keyword evidence="1" id="KW-0597">Phosphoprotein</keyword>
<gene>
    <name evidence="5" type="ordered locus">Caka_0924</name>
</gene>
<evidence type="ECO:0000256" key="3">
    <source>
        <dbReference type="PIRSR" id="PIRSR601952-2"/>
    </source>
</evidence>
<feature type="binding site" evidence="3">
    <location>
        <position position="336"/>
    </location>
    <ligand>
        <name>Zn(2+)</name>
        <dbReference type="ChEBI" id="CHEBI:29105"/>
        <label>2</label>
    </ligand>
</feature>
<accession>D5EQV3</accession>
<feature type="binding site" evidence="3">
    <location>
        <position position="53"/>
    </location>
    <ligand>
        <name>Mg(2+)</name>
        <dbReference type="ChEBI" id="CHEBI:18420"/>
    </ligand>
</feature>
<dbReference type="Gene3D" id="3.40.720.10">
    <property type="entry name" value="Alkaline Phosphatase, subunit A"/>
    <property type="match status" value="1"/>
</dbReference>
<evidence type="ECO:0000256" key="4">
    <source>
        <dbReference type="RuleBase" id="RU003946"/>
    </source>
</evidence>
<dbReference type="NCBIfam" id="TIGR01409">
    <property type="entry name" value="TAT_signal_seq"/>
    <property type="match status" value="1"/>
</dbReference>
<dbReference type="CDD" id="cd16012">
    <property type="entry name" value="ALP"/>
    <property type="match status" value="1"/>
</dbReference>
<dbReference type="GO" id="GO:0046872">
    <property type="term" value="F:metal ion binding"/>
    <property type="evidence" value="ECO:0007669"/>
    <property type="project" value="UniProtKB-KW"/>
</dbReference>
<dbReference type="RefSeq" id="WP_013042670.1">
    <property type="nucleotide sequence ID" value="NC_014008.1"/>
</dbReference>
<feature type="binding site" evidence="3">
    <location>
        <position position="53"/>
    </location>
    <ligand>
        <name>Zn(2+)</name>
        <dbReference type="ChEBI" id="CHEBI:29105"/>
        <label>2</label>
    </ligand>
</feature>
<sequence>MSTKSVASRREFLKGVGLLGASATVIGHQAVAVSPQKPQSLGKAKNLIFLVADGMGTGTLSLANHWKLRAKGEPLHWMQLYNTPGFHSSFQNTASASSPVTDSAAAASAWGSGQRVNNRSLNTSVDGQPLVPLYDYAKKAGKKTGLVSTCKVTHATPAGFAASVLHRDMEDAIALQYLEKGIDCMLGGGRHHFQREAVPHLLPQLAKEAVDLLPQFKAKGYQIVENRTGLEQVVPGKPLLGLFAGGHIPYALDRNNDSGFQHVPSLPEMFTAALKQLDGAPKGFVLQVEGGRVDHAGHANDPACILQEQLEFDDCIPLALEFIATHPDTLLIVTTDHGTGGCQLNGYGMNYNGTGAALDRINQFTASFDTLAYRFKTRGNFDTVQFQQATGIKANLDQADRIQAAIDTNIPNLNSVMTDTFRDELMGISAVGWTSNNHTAENVELLAAGPGAEAIPGLIDNNQLFGYMRQALGI</sequence>
<dbReference type="GO" id="GO:0004035">
    <property type="term" value="F:alkaline phosphatase activity"/>
    <property type="evidence" value="ECO:0007669"/>
    <property type="project" value="UniProtKB-EC"/>
</dbReference>
<keyword evidence="6" id="KW-1185">Reference proteome</keyword>
<dbReference type="Gene3D" id="1.10.60.40">
    <property type="match status" value="1"/>
</dbReference>
<dbReference type="EC" id="3.1.3.1" evidence="5"/>
<dbReference type="OrthoDB" id="9794455at2"/>
<organism evidence="5 6">
    <name type="scientific">Coraliomargarita akajimensis (strain DSM 45221 / IAM 15411 / JCM 23193 / KCTC 12865 / 04OKA010-24)</name>
    <dbReference type="NCBI Taxonomy" id="583355"/>
    <lineage>
        <taxon>Bacteria</taxon>
        <taxon>Pseudomonadati</taxon>
        <taxon>Verrucomicrobiota</taxon>
        <taxon>Opitutia</taxon>
        <taxon>Puniceicoccales</taxon>
        <taxon>Coraliomargaritaceae</taxon>
        <taxon>Coraliomargarita</taxon>
    </lineage>
</organism>
<feature type="binding site" evidence="3">
    <location>
        <position position="438"/>
    </location>
    <ligand>
        <name>Zn(2+)</name>
        <dbReference type="ChEBI" id="CHEBI:29105"/>
        <label>2</label>
    </ligand>
</feature>
<keyword evidence="5" id="KW-0378">Hydrolase</keyword>
<comment type="cofactor">
    <cofactor evidence="3">
        <name>Mg(2+)</name>
        <dbReference type="ChEBI" id="CHEBI:18420"/>
    </cofactor>
    <text evidence="3">Binds 1 Mg(2+) ion.</text>
</comment>
<comment type="cofactor">
    <cofactor evidence="3">
        <name>Zn(2+)</name>
        <dbReference type="ChEBI" id="CHEBI:29105"/>
    </cofactor>
    <text evidence="3">Binds 2 Zn(2+) ions.</text>
</comment>
<proteinExistence type="inferred from homology"/>
<comment type="similarity">
    <text evidence="4">Belongs to the alkaline phosphatase family.</text>
</comment>
<dbReference type="STRING" id="583355.Caka_0924"/>
<dbReference type="PANTHER" id="PTHR11596">
    <property type="entry name" value="ALKALINE PHOSPHATASE"/>
    <property type="match status" value="1"/>
</dbReference>
<evidence type="ECO:0000256" key="1">
    <source>
        <dbReference type="ARBA" id="ARBA00022553"/>
    </source>
</evidence>
<reference evidence="5 6" key="1">
    <citation type="journal article" date="2010" name="Stand. Genomic Sci.">
        <title>Complete genome sequence of Coraliomargarita akajimensis type strain (04OKA010-24).</title>
        <authorList>
            <person name="Mavromatis K."/>
            <person name="Abt B."/>
            <person name="Brambilla E."/>
            <person name="Lapidus A."/>
            <person name="Copeland A."/>
            <person name="Deshpande S."/>
            <person name="Nolan M."/>
            <person name="Lucas S."/>
            <person name="Tice H."/>
            <person name="Cheng J.F."/>
            <person name="Han C."/>
            <person name="Detter J.C."/>
            <person name="Woyke T."/>
            <person name="Goodwin L."/>
            <person name="Pitluck S."/>
            <person name="Held B."/>
            <person name="Brettin T."/>
            <person name="Tapia R."/>
            <person name="Ivanova N."/>
            <person name="Mikhailova N."/>
            <person name="Pati A."/>
            <person name="Liolios K."/>
            <person name="Chen A."/>
            <person name="Palaniappan K."/>
            <person name="Land M."/>
            <person name="Hauser L."/>
            <person name="Chang Y.J."/>
            <person name="Jeffries C.D."/>
            <person name="Rohde M."/>
            <person name="Goker M."/>
            <person name="Bristow J."/>
            <person name="Eisen J.A."/>
            <person name="Markowitz V."/>
            <person name="Hugenholtz P."/>
            <person name="Klenk H.P."/>
            <person name="Kyrpides N.C."/>
        </authorList>
    </citation>
    <scope>NUCLEOTIDE SEQUENCE [LARGE SCALE GENOMIC DNA]</scope>
    <source>
        <strain evidence="6">DSM 45221 / IAM 15411 / JCM 23193 / KCTC 12865</strain>
    </source>
</reference>
<dbReference type="InterPro" id="IPR001952">
    <property type="entry name" value="Alkaline_phosphatase"/>
</dbReference>
<dbReference type="Proteomes" id="UP000000925">
    <property type="component" value="Chromosome"/>
</dbReference>
<feature type="binding site" evidence="3">
    <location>
        <position position="156"/>
    </location>
    <ligand>
        <name>Mg(2+)</name>
        <dbReference type="ChEBI" id="CHEBI:18420"/>
    </ligand>
</feature>
<feature type="active site" description="Phosphoserine intermediate" evidence="2">
    <location>
        <position position="103"/>
    </location>
</feature>
<dbReference type="InterPro" id="IPR006311">
    <property type="entry name" value="TAT_signal"/>
</dbReference>